<reference evidence="2 3" key="1">
    <citation type="submission" date="2019-02" db="EMBL/GenBank/DDBJ databases">
        <title>Sequencing the genomes of 1000 actinobacteria strains.</title>
        <authorList>
            <person name="Klenk H.-P."/>
        </authorList>
    </citation>
    <scope>NUCLEOTIDE SEQUENCE [LARGE SCALE GENOMIC DNA]</scope>
    <source>
        <strain evidence="2 3">DSM 45888</strain>
    </source>
</reference>
<gene>
    <name evidence="2" type="ORF">EV382_4289</name>
</gene>
<keyword evidence="1" id="KW-0472">Membrane</keyword>
<sequence length="69" mass="7665">MVTVRMCIDPVRCRSLGPNAAPAHTPPLIRHKKRVDKGLFARFGRYVVLLLYWALGGLTAIMDGNKSTN</sequence>
<evidence type="ECO:0000313" key="2">
    <source>
        <dbReference type="EMBL" id="RZT81019.1"/>
    </source>
</evidence>
<dbReference type="Proteomes" id="UP000293781">
    <property type="component" value="Unassembled WGS sequence"/>
</dbReference>
<comment type="caution">
    <text evidence="2">The sequence shown here is derived from an EMBL/GenBank/DDBJ whole genome shotgun (WGS) entry which is preliminary data.</text>
</comment>
<accession>A0A4Q7UMR6</accession>
<protein>
    <submittedName>
        <fullName evidence="2">Uncharacterized protein</fullName>
    </submittedName>
</protein>
<evidence type="ECO:0000256" key="1">
    <source>
        <dbReference type="SAM" id="Phobius"/>
    </source>
</evidence>
<keyword evidence="3" id="KW-1185">Reference proteome</keyword>
<dbReference type="AlphaFoldDB" id="A0A4Q7UMR6"/>
<feature type="transmembrane region" description="Helical" evidence="1">
    <location>
        <begin position="43"/>
        <end position="62"/>
    </location>
</feature>
<organism evidence="2 3">
    <name type="scientific">Micromonospora violae</name>
    <dbReference type="NCBI Taxonomy" id="1278207"/>
    <lineage>
        <taxon>Bacteria</taxon>
        <taxon>Bacillati</taxon>
        <taxon>Actinomycetota</taxon>
        <taxon>Actinomycetes</taxon>
        <taxon>Micromonosporales</taxon>
        <taxon>Micromonosporaceae</taxon>
        <taxon>Micromonospora</taxon>
    </lineage>
</organism>
<dbReference type="EMBL" id="SHKK01000001">
    <property type="protein sequence ID" value="RZT81019.1"/>
    <property type="molecule type" value="Genomic_DNA"/>
</dbReference>
<evidence type="ECO:0000313" key="3">
    <source>
        <dbReference type="Proteomes" id="UP000293781"/>
    </source>
</evidence>
<keyword evidence="1" id="KW-0812">Transmembrane</keyword>
<proteinExistence type="predicted"/>
<name>A0A4Q7UMR6_9ACTN</name>
<keyword evidence="1" id="KW-1133">Transmembrane helix</keyword>